<sequence length="248" mass="26537">MPKAQRRTSGARAAPYPPAIKPGDTPSDSSAKKSASKRSSTANTKSDATPSKSTKKALADKSTSETNIPPKAKSASKTKKADSGPSPTSKPSEEDIAPTDTSSNETSPKSTTKKPSGLTDEEFALKQAASNFLEITLPGESDSSVPMHDTCSTLRHKINDLLGKNNTKPENGNPAEKKKDGTLKPFTKASFVRAIGCSNKTLETFLKAKRVMGGAESPVYPAAYMFFEKKRIWEGKKKTAGRLKVEEE</sequence>
<organism evidence="3 4">
    <name type="scientific">Oculimacula yallundae</name>
    <dbReference type="NCBI Taxonomy" id="86028"/>
    <lineage>
        <taxon>Eukaryota</taxon>
        <taxon>Fungi</taxon>
        <taxon>Dikarya</taxon>
        <taxon>Ascomycota</taxon>
        <taxon>Pezizomycotina</taxon>
        <taxon>Leotiomycetes</taxon>
        <taxon>Helotiales</taxon>
        <taxon>Ploettnerulaceae</taxon>
        <taxon>Oculimacula</taxon>
    </lineage>
</organism>
<evidence type="ECO:0000313" key="4">
    <source>
        <dbReference type="Proteomes" id="UP001595075"/>
    </source>
</evidence>
<dbReference type="PANTHER" id="PTHR42339:SF1">
    <property type="entry name" value="HISTONE H1"/>
    <property type="match status" value="1"/>
</dbReference>
<keyword evidence="4" id="KW-1185">Reference proteome</keyword>
<evidence type="ECO:0000313" key="3">
    <source>
        <dbReference type="EMBL" id="KAL2065323.1"/>
    </source>
</evidence>
<dbReference type="InterPro" id="IPR056143">
    <property type="entry name" value="DUF7726"/>
</dbReference>
<dbReference type="EMBL" id="JAZHXI010000012">
    <property type="protein sequence ID" value="KAL2065323.1"/>
    <property type="molecule type" value="Genomic_DNA"/>
</dbReference>
<dbReference type="Proteomes" id="UP001595075">
    <property type="component" value="Unassembled WGS sequence"/>
</dbReference>
<accession>A0ABR4C5V7</accession>
<evidence type="ECO:0000259" key="2">
    <source>
        <dbReference type="Pfam" id="PF24852"/>
    </source>
</evidence>
<name>A0ABR4C5V7_9HELO</name>
<feature type="domain" description="DUF7726" evidence="2">
    <location>
        <begin position="186"/>
        <end position="237"/>
    </location>
</feature>
<feature type="region of interest" description="Disordered" evidence="1">
    <location>
        <begin position="1"/>
        <end position="122"/>
    </location>
</feature>
<feature type="compositionally biased region" description="Polar residues" evidence="1">
    <location>
        <begin position="99"/>
        <end position="114"/>
    </location>
</feature>
<evidence type="ECO:0000256" key="1">
    <source>
        <dbReference type="SAM" id="MobiDB-lite"/>
    </source>
</evidence>
<proteinExistence type="predicted"/>
<reference evidence="3 4" key="1">
    <citation type="journal article" date="2024" name="Commun. Biol.">
        <title>Comparative genomic analysis of thermophilic fungi reveals convergent evolutionary adaptations and gene losses.</title>
        <authorList>
            <person name="Steindorff A.S."/>
            <person name="Aguilar-Pontes M.V."/>
            <person name="Robinson A.J."/>
            <person name="Andreopoulos B."/>
            <person name="LaButti K."/>
            <person name="Kuo A."/>
            <person name="Mondo S."/>
            <person name="Riley R."/>
            <person name="Otillar R."/>
            <person name="Haridas S."/>
            <person name="Lipzen A."/>
            <person name="Grimwood J."/>
            <person name="Schmutz J."/>
            <person name="Clum A."/>
            <person name="Reid I.D."/>
            <person name="Moisan M.C."/>
            <person name="Butler G."/>
            <person name="Nguyen T.T.M."/>
            <person name="Dewar K."/>
            <person name="Conant G."/>
            <person name="Drula E."/>
            <person name="Henrissat B."/>
            <person name="Hansel C."/>
            <person name="Singer S."/>
            <person name="Hutchinson M.I."/>
            <person name="de Vries R.P."/>
            <person name="Natvig D.O."/>
            <person name="Powell A.J."/>
            <person name="Tsang A."/>
            <person name="Grigoriev I.V."/>
        </authorList>
    </citation>
    <scope>NUCLEOTIDE SEQUENCE [LARGE SCALE GENOMIC DNA]</scope>
    <source>
        <strain evidence="3 4">CBS 494.80</strain>
    </source>
</reference>
<dbReference type="PANTHER" id="PTHR42339">
    <property type="entry name" value="HISTONE H1"/>
    <property type="match status" value="1"/>
</dbReference>
<protein>
    <recommendedName>
        <fullName evidence="2">DUF7726 domain-containing protein</fullName>
    </recommendedName>
</protein>
<feature type="region of interest" description="Disordered" evidence="1">
    <location>
        <begin position="159"/>
        <end position="183"/>
    </location>
</feature>
<comment type="caution">
    <text evidence="3">The sequence shown here is derived from an EMBL/GenBank/DDBJ whole genome shotgun (WGS) entry which is preliminary data.</text>
</comment>
<dbReference type="Pfam" id="PF24852">
    <property type="entry name" value="DUF7726"/>
    <property type="match status" value="1"/>
</dbReference>
<feature type="compositionally biased region" description="Low complexity" evidence="1">
    <location>
        <begin position="25"/>
        <end position="46"/>
    </location>
</feature>
<gene>
    <name evidence="3" type="ORF">VTL71DRAFT_2992</name>
</gene>